<accession>A0A840YRD3</accession>
<name>A0A840YRD3_9SPHN</name>
<dbReference type="RefSeq" id="WP_184090269.1">
    <property type="nucleotide sequence ID" value="NZ_JACIJF010000013.1"/>
</dbReference>
<gene>
    <name evidence="1" type="ORF">FHT02_003438</name>
</gene>
<evidence type="ECO:0000313" key="1">
    <source>
        <dbReference type="EMBL" id="MBB5712181.1"/>
    </source>
</evidence>
<reference evidence="1 2" key="1">
    <citation type="submission" date="2020-08" db="EMBL/GenBank/DDBJ databases">
        <title>Genomic Encyclopedia of Type Strains, Phase IV (KMG-IV): sequencing the most valuable type-strain genomes for metagenomic binning, comparative biology and taxonomic classification.</title>
        <authorList>
            <person name="Goeker M."/>
        </authorList>
    </citation>
    <scope>NUCLEOTIDE SEQUENCE [LARGE SCALE GENOMIC DNA]</scope>
    <source>
        <strain evidence="1 2">DSM 26736</strain>
    </source>
</reference>
<evidence type="ECO:0000313" key="2">
    <source>
        <dbReference type="Proteomes" id="UP000527143"/>
    </source>
</evidence>
<dbReference type="AlphaFoldDB" id="A0A840YRD3"/>
<sequence>MNGVTTISNRVTLFQGIEVDRKLADFKLVTTLPARDATPPVSPTPLMGTRLAAYVRVAG</sequence>
<protein>
    <submittedName>
        <fullName evidence="1">Uncharacterized protein</fullName>
    </submittedName>
</protein>
<dbReference type="EMBL" id="JACIJF010000013">
    <property type="protein sequence ID" value="MBB5712181.1"/>
    <property type="molecule type" value="Genomic_DNA"/>
</dbReference>
<proteinExistence type="predicted"/>
<keyword evidence="2" id="KW-1185">Reference proteome</keyword>
<comment type="caution">
    <text evidence="1">The sequence shown here is derived from an EMBL/GenBank/DDBJ whole genome shotgun (WGS) entry which is preliminary data.</text>
</comment>
<dbReference type="Proteomes" id="UP000527143">
    <property type="component" value="Unassembled WGS sequence"/>
</dbReference>
<organism evidence="1 2">
    <name type="scientific">Sphingomonas xinjiangensis</name>
    <dbReference type="NCBI Taxonomy" id="643568"/>
    <lineage>
        <taxon>Bacteria</taxon>
        <taxon>Pseudomonadati</taxon>
        <taxon>Pseudomonadota</taxon>
        <taxon>Alphaproteobacteria</taxon>
        <taxon>Sphingomonadales</taxon>
        <taxon>Sphingomonadaceae</taxon>
        <taxon>Sphingomonas</taxon>
    </lineage>
</organism>